<dbReference type="Gene3D" id="1.10.630.10">
    <property type="entry name" value="Cytochrome P450"/>
    <property type="match status" value="1"/>
</dbReference>
<keyword evidence="20" id="KW-0443">Lipid metabolism</keyword>
<dbReference type="STRING" id="137246.A0A401T6Y5"/>
<dbReference type="PROSITE" id="PS00086">
    <property type="entry name" value="CYTOCHROME_P450"/>
    <property type="match status" value="1"/>
</dbReference>
<keyword evidence="21 35" id="KW-0472">Membrane</keyword>
<evidence type="ECO:0000256" key="31">
    <source>
        <dbReference type="ARBA" id="ARBA00042726"/>
    </source>
</evidence>
<evidence type="ECO:0000256" key="22">
    <source>
        <dbReference type="ARBA" id="ARBA00023160"/>
    </source>
</evidence>
<feature type="transmembrane region" description="Helical" evidence="35">
    <location>
        <begin position="266"/>
        <end position="288"/>
    </location>
</feature>
<evidence type="ECO:0000256" key="2">
    <source>
        <dbReference type="ARBA" id="ARBA00001719"/>
    </source>
</evidence>
<comment type="function">
    <text evidence="32">Catalyzes the conversion of prostaglandin H2 (PGH2) to thromboxane A2 (TXA2), a potent inducer of blood vessel constriction and platelet aggregation. Also cleaves PGH2 to 12-hydroxy-heptadecatrienoicacid (12-HHT) and malondialdehyde, which is known to act as a mediator of DNA damage. 12-HHT and malondialdehyde are formed stoichiometrically in the same amounts as TXA2. Additionally, displays dehydratase activity, toward (15S)-hydroperoxy-(5Z,8Z,11Z,13E)-eicosatetraenoate (15(S)-HPETE) producing 15-KETE and 15-HETE.</text>
</comment>
<evidence type="ECO:0000256" key="13">
    <source>
        <dbReference type="ARBA" id="ARBA00022723"/>
    </source>
</evidence>
<keyword evidence="12 35" id="KW-0812">Transmembrane</keyword>
<dbReference type="InterPro" id="IPR036396">
    <property type="entry name" value="Cyt_P450_sf"/>
</dbReference>
<evidence type="ECO:0000256" key="26">
    <source>
        <dbReference type="ARBA" id="ARBA00036380"/>
    </source>
</evidence>
<comment type="subunit">
    <text evidence="6">Monomer.</text>
</comment>
<keyword evidence="8" id="KW-0644">Prostaglandin metabolism</keyword>
<dbReference type="GO" id="GO:0106256">
    <property type="term" value="F:hydroperoxy icosatetraenoate dehydratase activity"/>
    <property type="evidence" value="ECO:0007669"/>
    <property type="project" value="UniProtKB-EC"/>
</dbReference>
<dbReference type="GO" id="GO:0005506">
    <property type="term" value="F:iron ion binding"/>
    <property type="evidence" value="ECO:0007669"/>
    <property type="project" value="InterPro"/>
</dbReference>
<evidence type="ECO:0000256" key="27">
    <source>
        <dbReference type="ARBA" id="ARBA00036424"/>
    </source>
</evidence>
<dbReference type="InterPro" id="IPR017972">
    <property type="entry name" value="Cyt_P450_CS"/>
</dbReference>
<dbReference type="GO" id="GO:0008395">
    <property type="term" value="F:steroid hydroxylase activity"/>
    <property type="evidence" value="ECO:0007669"/>
    <property type="project" value="TreeGrafter"/>
</dbReference>
<evidence type="ECO:0000256" key="24">
    <source>
        <dbReference type="ARBA" id="ARBA00023239"/>
    </source>
</evidence>
<dbReference type="EC" id="5.3.99.5" evidence="29"/>
<evidence type="ECO:0000256" key="8">
    <source>
        <dbReference type="ARBA" id="ARBA00022501"/>
    </source>
</evidence>
<keyword evidence="22" id="KW-0275">Fatty acid biosynthesis</keyword>
<dbReference type="GO" id="GO:0005789">
    <property type="term" value="C:endoplasmic reticulum membrane"/>
    <property type="evidence" value="ECO:0007669"/>
    <property type="project" value="UniProtKB-SubCell"/>
</dbReference>
<comment type="catalytic activity">
    <reaction evidence="1">
        <text>(15S)-hydroperoxy-(5Z,8Z,11Z,13E)-eicosatetraenoate = 15-oxo-(5Z,8Z,11Z,13E)-eicosatetraenoate + H2O</text>
        <dbReference type="Rhea" id="RHEA:48636"/>
        <dbReference type="ChEBI" id="CHEBI:15377"/>
        <dbReference type="ChEBI" id="CHEBI:57410"/>
        <dbReference type="ChEBI" id="CHEBI:57446"/>
    </reaction>
    <physiologicalReaction direction="left-to-right" evidence="1">
        <dbReference type="Rhea" id="RHEA:48637"/>
    </physiologicalReaction>
</comment>
<proteinExistence type="inferred from homology"/>
<accession>A0A401T6Y5</accession>
<evidence type="ECO:0000313" key="37">
    <source>
        <dbReference type="Proteomes" id="UP000287033"/>
    </source>
</evidence>
<evidence type="ECO:0000256" key="18">
    <source>
        <dbReference type="ARBA" id="ARBA00023004"/>
    </source>
</evidence>
<dbReference type="EMBL" id="BEZZ01001179">
    <property type="protein sequence ID" value="GCC38426.1"/>
    <property type="molecule type" value="Genomic_DNA"/>
</dbReference>
<evidence type="ECO:0000256" key="35">
    <source>
        <dbReference type="SAM" id="Phobius"/>
    </source>
</evidence>
<evidence type="ECO:0000256" key="11">
    <source>
        <dbReference type="ARBA" id="ARBA00022617"/>
    </source>
</evidence>
<dbReference type="GO" id="GO:0004796">
    <property type="term" value="F:thromboxane-A synthase activity"/>
    <property type="evidence" value="ECO:0007669"/>
    <property type="project" value="UniProtKB-EC"/>
</dbReference>
<dbReference type="PANTHER" id="PTHR24302:SF47">
    <property type="entry name" value="CYTOCHROME P450"/>
    <property type="match status" value="1"/>
</dbReference>
<dbReference type="SUPFAM" id="SSF48264">
    <property type="entry name" value="Cytochrome P450"/>
    <property type="match status" value="1"/>
</dbReference>
<organism evidence="36 37">
    <name type="scientific">Chiloscyllium punctatum</name>
    <name type="common">Brownbanded bambooshark</name>
    <name type="synonym">Hemiscyllium punctatum</name>
    <dbReference type="NCBI Taxonomy" id="137246"/>
    <lineage>
        <taxon>Eukaryota</taxon>
        <taxon>Metazoa</taxon>
        <taxon>Chordata</taxon>
        <taxon>Craniata</taxon>
        <taxon>Vertebrata</taxon>
        <taxon>Chondrichthyes</taxon>
        <taxon>Elasmobranchii</taxon>
        <taxon>Galeomorphii</taxon>
        <taxon>Galeoidea</taxon>
        <taxon>Orectolobiformes</taxon>
        <taxon>Hemiscylliidae</taxon>
        <taxon>Chiloscyllium</taxon>
    </lineage>
</organism>
<evidence type="ECO:0000256" key="17">
    <source>
        <dbReference type="ARBA" id="ARBA00023002"/>
    </source>
</evidence>
<keyword evidence="19 34" id="KW-0503">Monooxygenase</keyword>
<evidence type="ECO:0000256" key="15">
    <source>
        <dbReference type="ARBA" id="ARBA00022832"/>
    </source>
</evidence>
<evidence type="ECO:0000256" key="9">
    <source>
        <dbReference type="ARBA" id="ARBA00022516"/>
    </source>
</evidence>
<dbReference type="InterPro" id="IPR050705">
    <property type="entry name" value="Cytochrome_P450_3A"/>
</dbReference>
<evidence type="ECO:0000256" key="33">
    <source>
        <dbReference type="PIRSR" id="PIRSR602401-1"/>
    </source>
</evidence>
<dbReference type="EC" id="4.2.1.152" evidence="7"/>
<dbReference type="InterPro" id="IPR002401">
    <property type="entry name" value="Cyt_P450_E_grp-I"/>
</dbReference>
<dbReference type="GO" id="GO:0020037">
    <property type="term" value="F:heme binding"/>
    <property type="evidence" value="ECO:0007669"/>
    <property type="project" value="InterPro"/>
</dbReference>
<dbReference type="OMA" id="WPHPETF"/>
<keyword evidence="13 33" id="KW-0479">Metal-binding</keyword>
<evidence type="ECO:0000256" key="19">
    <source>
        <dbReference type="ARBA" id="ARBA00023033"/>
    </source>
</evidence>
<evidence type="ECO:0000256" key="7">
    <source>
        <dbReference type="ARBA" id="ARBA00013084"/>
    </source>
</evidence>
<evidence type="ECO:0000256" key="6">
    <source>
        <dbReference type="ARBA" id="ARBA00011245"/>
    </source>
</evidence>
<sequence>MTAVCHGFIPVTFVSELNSVIYLPQCPTVLCRIQTKTLKMTSLMELVGIPVASIELTGTTVSVGLFVLFLCLLYWYSVAPYSQLERVGIKHPKPLPFVGNLFLFQKGFFEGLQELVEKYGQVCGYYIGRRATVVIAEPEMLKQILVKDFSNFVNRMKLSFANKPLSDSLLFLQDGDWKNVRSVLTPTFSSAKMREMCPLINQVTDTLMENLKTHAESGEGFDIYRYYGCFSMDVVASVAFGTQVDSQKNPDDPFVKHAKMIFNVNFFKPLIFLSIIFPSIVMPIRLLLPHTSTSKVNAFFVRVIKDIIAQRDQQPSDQRRRDFLQLMLDARISTDYTTMEKFDITNPSGQIEESPETQNDMTKSSPAKVQKKILSLDKILGQAFIFFAAGYETTSSTLAFISYLLATHPESQELLLKEVDEFYESHIIPDYNNVQKLTYLDMVISESLRMYPPGVRFGRWCEKDCLVNGQFIPAGITVEVPVGVLHYNPKYWPEPEKFKPERFTPELKAERHPFVYLPFGAGPRSCIGMRLALLEIKIVLIRILSKYSFQTCPETQIPVQIKSSGTLGPKEGVVLKIVPRKC</sequence>
<evidence type="ECO:0000256" key="34">
    <source>
        <dbReference type="RuleBase" id="RU000461"/>
    </source>
</evidence>
<comment type="catalytic activity">
    <reaction evidence="2">
        <text>a hydroperoxyeicosatetraenoate = an oxoeicosatetraenoate + H2O</text>
        <dbReference type="Rhea" id="RHEA:55556"/>
        <dbReference type="ChEBI" id="CHEBI:15377"/>
        <dbReference type="ChEBI" id="CHEBI:59720"/>
        <dbReference type="ChEBI" id="CHEBI:131859"/>
        <dbReference type="EC" id="4.2.1.152"/>
    </reaction>
    <physiologicalReaction direction="left-to-right" evidence="2">
        <dbReference type="Rhea" id="RHEA:55557"/>
    </physiologicalReaction>
</comment>
<comment type="catalytic activity">
    <reaction evidence="28">
        <text>prostaglandin H2 = thromboxane A2</text>
        <dbReference type="Rhea" id="RHEA:17137"/>
        <dbReference type="ChEBI" id="CHEBI:57405"/>
        <dbReference type="ChEBI" id="CHEBI:57445"/>
        <dbReference type="EC" id="5.3.99.5"/>
    </reaction>
    <physiologicalReaction direction="left-to-right" evidence="28">
        <dbReference type="Rhea" id="RHEA:17138"/>
    </physiologicalReaction>
</comment>
<comment type="catalytic activity">
    <reaction evidence="27">
        <text>prostaglandin H2 = (12S)-hydroxy-(5Z,8E,10E)-heptadecatrienoate + malonaldehyde</text>
        <dbReference type="Rhea" id="RHEA:48644"/>
        <dbReference type="ChEBI" id="CHEBI:57405"/>
        <dbReference type="ChEBI" id="CHEBI:90694"/>
        <dbReference type="ChEBI" id="CHEBI:566274"/>
    </reaction>
</comment>
<evidence type="ECO:0000313" key="36">
    <source>
        <dbReference type="EMBL" id="GCC38426.1"/>
    </source>
</evidence>
<comment type="cofactor">
    <cofactor evidence="3 33">
        <name>heme</name>
        <dbReference type="ChEBI" id="CHEBI:30413"/>
    </cofactor>
</comment>
<keyword evidence="16 35" id="KW-1133">Transmembrane helix</keyword>
<evidence type="ECO:0000256" key="20">
    <source>
        <dbReference type="ARBA" id="ARBA00023098"/>
    </source>
</evidence>
<dbReference type="Pfam" id="PF00067">
    <property type="entry name" value="p450"/>
    <property type="match status" value="1"/>
</dbReference>
<dbReference type="FunFam" id="1.10.630.10:FF:000003">
    <property type="entry name" value="cytochrome P450 3A12-like isoform X2"/>
    <property type="match status" value="1"/>
</dbReference>
<dbReference type="OrthoDB" id="1470350at2759"/>
<feature type="binding site" description="axial binding residue" evidence="33">
    <location>
        <position position="526"/>
    </location>
    <ligand>
        <name>heme</name>
        <dbReference type="ChEBI" id="CHEBI:30413"/>
    </ligand>
    <ligandPart>
        <name>Fe</name>
        <dbReference type="ChEBI" id="CHEBI:18248"/>
    </ligandPart>
</feature>
<dbReference type="PRINTS" id="PR00385">
    <property type="entry name" value="P450"/>
</dbReference>
<comment type="caution">
    <text evidence="36">The sequence shown here is derived from an EMBL/GenBank/DDBJ whole genome shotgun (WGS) entry which is preliminary data.</text>
</comment>
<dbReference type="PRINTS" id="PR00463">
    <property type="entry name" value="EP450I"/>
</dbReference>
<evidence type="ECO:0000256" key="25">
    <source>
        <dbReference type="ARBA" id="ARBA00033404"/>
    </source>
</evidence>
<evidence type="ECO:0000256" key="29">
    <source>
        <dbReference type="ARBA" id="ARBA00038872"/>
    </source>
</evidence>
<keyword evidence="24" id="KW-0456">Lyase</keyword>
<name>A0A401T6Y5_CHIPU</name>
<keyword evidence="9" id="KW-0444">Lipid biosynthesis</keyword>
<keyword evidence="23" id="KW-0413">Isomerase</keyword>
<comment type="subcellular location">
    <subcellularLocation>
        <location evidence="4">Endoplasmic reticulum membrane</location>
        <topology evidence="4">Multi-pass membrane protein</topology>
    </subcellularLocation>
</comment>
<keyword evidence="10" id="KW-0643">Prostaglandin biosynthesis</keyword>
<protein>
    <recommendedName>
        <fullName evidence="30">Thromboxane-A synthase</fullName>
        <ecNumber evidence="7">4.2.1.152</ecNumber>
        <ecNumber evidence="29">5.3.99.5</ecNumber>
    </recommendedName>
    <alternativeName>
        <fullName evidence="31">Cytochrome P450 5A1</fullName>
    </alternativeName>
    <alternativeName>
        <fullName evidence="25">Hydroperoxy icosatetraenoate dehydratase</fullName>
    </alternativeName>
</protein>
<dbReference type="GO" id="GO:0016705">
    <property type="term" value="F:oxidoreductase activity, acting on paired donors, with incorporation or reduction of molecular oxygen"/>
    <property type="evidence" value="ECO:0007669"/>
    <property type="project" value="InterPro"/>
</dbReference>
<comment type="similarity">
    <text evidence="5 34">Belongs to the cytochrome P450 family.</text>
</comment>
<evidence type="ECO:0000256" key="32">
    <source>
        <dbReference type="ARBA" id="ARBA00054825"/>
    </source>
</evidence>
<evidence type="ECO:0000256" key="1">
    <source>
        <dbReference type="ARBA" id="ARBA00001143"/>
    </source>
</evidence>
<feature type="transmembrane region" description="Helical" evidence="35">
    <location>
        <begin position="47"/>
        <end position="76"/>
    </location>
</feature>
<evidence type="ECO:0000256" key="12">
    <source>
        <dbReference type="ARBA" id="ARBA00022692"/>
    </source>
</evidence>
<keyword evidence="15" id="KW-0276">Fatty acid metabolism</keyword>
<dbReference type="GO" id="GO:0001516">
    <property type="term" value="P:prostaglandin biosynthetic process"/>
    <property type="evidence" value="ECO:0007669"/>
    <property type="project" value="UniProtKB-KW"/>
</dbReference>
<evidence type="ECO:0000256" key="5">
    <source>
        <dbReference type="ARBA" id="ARBA00010617"/>
    </source>
</evidence>
<keyword evidence="37" id="KW-1185">Reference proteome</keyword>
<keyword evidence="11 33" id="KW-0349">Heme</keyword>
<evidence type="ECO:0000256" key="28">
    <source>
        <dbReference type="ARBA" id="ARBA00036475"/>
    </source>
</evidence>
<dbReference type="Proteomes" id="UP000287033">
    <property type="component" value="Unassembled WGS sequence"/>
</dbReference>
<evidence type="ECO:0000256" key="30">
    <source>
        <dbReference type="ARBA" id="ARBA00040834"/>
    </source>
</evidence>
<evidence type="ECO:0000256" key="14">
    <source>
        <dbReference type="ARBA" id="ARBA00022824"/>
    </source>
</evidence>
<comment type="catalytic activity">
    <reaction evidence="26">
        <text>(15S)-hydroperoxy-(5Z,8Z,11Z,13E)-eicosatetraenoate + AH2 = (15S)-hydroxy-(5Z,8Z,11Z,13E)-eicosatetraenoate + A + H2O</text>
        <dbReference type="Rhea" id="RHEA:48856"/>
        <dbReference type="ChEBI" id="CHEBI:13193"/>
        <dbReference type="ChEBI" id="CHEBI:15377"/>
        <dbReference type="ChEBI" id="CHEBI:17499"/>
        <dbReference type="ChEBI" id="CHEBI:57409"/>
        <dbReference type="ChEBI" id="CHEBI:57446"/>
    </reaction>
    <physiologicalReaction direction="left-to-right" evidence="26">
        <dbReference type="Rhea" id="RHEA:48857"/>
    </physiologicalReaction>
</comment>
<evidence type="ECO:0000256" key="4">
    <source>
        <dbReference type="ARBA" id="ARBA00004477"/>
    </source>
</evidence>
<gene>
    <name evidence="36" type="ORF">chiPu_0016940</name>
</gene>
<dbReference type="InterPro" id="IPR001128">
    <property type="entry name" value="Cyt_P450"/>
</dbReference>
<evidence type="ECO:0000256" key="3">
    <source>
        <dbReference type="ARBA" id="ARBA00001971"/>
    </source>
</evidence>
<reference evidence="36 37" key="1">
    <citation type="journal article" date="2018" name="Nat. Ecol. Evol.">
        <title>Shark genomes provide insights into elasmobranch evolution and the origin of vertebrates.</title>
        <authorList>
            <person name="Hara Y"/>
            <person name="Yamaguchi K"/>
            <person name="Onimaru K"/>
            <person name="Kadota M"/>
            <person name="Koyanagi M"/>
            <person name="Keeley SD"/>
            <person name="Tatsumi K"/>
            <person name="Tanaka K"/>
            <person name="Motone F"/>
            <person name="Kageyama Y"/>
            <person name="Nozu R"/>
            <person name="Adachi N"/>
            <person name="Nishimura O"/>
            <person name="Nakagawa R"/>
            <person name="Tanegashima C"/>
            <person name="Kiyatake I"/>
            <person name="Matsumoto R"/>
            <person name="Murakumo K"/>
            <person name="Nishida K"/>
            <person name="Terakita A"/>
            <person name="Kuratani S"/>
            <person name="Sato K"/>
            <person name="Hyodo S Kuraku.S."/>
        </authorList>
    </citation>
    <scope>NUCLEOTIDE SEQUENCE [LARGE SCALE GENOMIC DNA]</scope>
</reference>
<keyword evidence="17 34" id="KW-0560">Oxidoreductase</keyword>
<evidence type="ECO:0000256" key="23">
    <source>
        <dbReference type="ARBA" id="ARBA00023235"/>
    </source>
</evidence>
<evidence type="ECO:0000256" key="10">
    <source>
        <dbReference type="ARBA" id="ARBA00022585"/>
    </source>
</evidence>
<evidence type="ECO:0000256" key="21">
    <source>
        <dbReference type="ARBA" id="ARBA00023136"/>
    </source>
</evidence>
<keyword evidence="14" id="KW-0256">Endoplasmic reticulum</keyword>
<dbReference type="AlphaFoldDB" id="A0A401T6Y5"/>
<evidence type="ECO:0000256" key="16">
    <source>
        <dbReference type="ARBA" id="ARBA00022989"/>
    </source>
</evidence>
<dbReference type="PANTHER" id="PTHR24302">
    <property type="entry name" value="CYTOCHROME P450 FAMILY 3"/>
    <property type="match status" value="1"/>
</dbReference>
<keyword evidence="18 33" id="KW-0408">Iron</keyword>